<proteinExistence type="predicted"/>
<gene>
    <name evidence="3" type="ORF">E5S67_00892</name>
</gene>
<dbReference type="InterPro" id="IPR037883">
    <property type="entry name" value="Knr4/Smi1-like_sf"/>
</dbReference>
<dbReference type="SUPFAM" id="SSF160631">
    <property type="entry name" value="SMI1/KNR4-like"/>
    <property type="match status" value="1"/>
</dbReference>
<reference evidence="3 4" key="1">
    <citation type="journal article" date="2020" name="Sci. Rep.">
        <title>A novel cyanobacterial geosmin producer, revising GeoA distribution and dispersion patterns in Bacteria.</title>
        <authorList>
            <person name="Churro C."/>
            <person name="Semedo-Aguiar A.P."/>
            <person name="Silva A.D."/>
            <person name="Pereira-Leal J.B."/>
            <person name="Leite R.B."/>
        </authorList>
    </citation>
    <scope>NUCLEOTIDE SEQUENCE [LARGE SCALE GENOMIC DNA]</scope>
    <source>
        <strain evidence="3 4">IPMA8</strain>
    </source>
</reference>
<dbReference type="Pfam" id="PF09346">
    <property type="entry name" value="SMI1_KNR4"/>
    <property type="match status" value="1"/>
</dbReference>
<dbReference type="Proteomes" id="UP000702425">
    <property type="component" value="Unassembled WGS sequence"/>
</dbReference>
<keyword evidence="4" id="KW-1185">Reference proteome</keyword>
<name>A0ABX2CRY7_9CYAN</name>
<evidence type="ECO:0000259" key="2">
    <source>
        <dbReference type="SMART" id="SM00860"/>
    </source>
</evidence>
<accession>A0ABX2CRY7</accession>
<sequence>MTNDNLTKWRSLLSQLDLCLGSFGDPIYPHRVSTLNEAELEDFASQEGLIFWSKGSLSTLTEDQIQKFESEAGLILPQGYREFCQVFGSGKFGADGFFIDVPDIDDIEGHLGENECLLDSCKNSSLWSSEVKELLDNSYLFGGGCGLVACIFDLRTYREQDRSYDIYGVNCNNDFTCALGRDFFEFVRDICIGERAKAEFPELLLGGQLDIDENNLFNRRTTFLLDGNPSSITADPDIEEGDYEEYEEEEEEEDYWLT</sequence>
<evidence type="ECO:0000313" key="4">
    <source>
        <dbReference type="Proteomes" id="UP000702425"/>
    </source>
</evidence>
<evidence type="ECO:0000313" key="3">
    <source>
        <dbReference type="EMBL" id="NQE33174.1"/>
    </source>
</evidence>
<organism evidence="3 4">
    <name type="scientific">Microcoleus asticus IPMA8</name>
    <dbReference type="NCBI Taxonomy" id="2563858"/>
    <lineage>
        <taxon>Bacteria</taxon>
        <taxon>Bacillati</taxon>
        <taxon>Cyanobacteriota</taxon>
        <taxon>Cyanophyceae</taxon>
        <taxon>Oscillatoriophycideae</taxon>
        <taxon>Oscillatoriales</taxon>
        <taxon>Microcoleaceae</taxon>
        <taxon>Microcoleus</taxon>
        <taxon>Microcoleus asticus</taxon>
    </lineage>
</organism>
<dbReference type="SMART" id="SM00860">
    <property type="entry name" value="SMI1_KNR4"/>
    <property type="match status" value="1"/>
</dbReference>
<dbReference type="Gene3D" id="3.40.1580.10">
    <property type="entry name" value="SMI1/KNR4-like"/>
    <property type="match status" value="1"/>
</dbReference>
<comment type="caution">
    <text evidence="3">The sequence shown here is derived from an EMBL/GenBank/DDBJ whole genome shotgun (WGS) entry which is preliminary data.</text>
</comment>
<feature type="region of interest" description="Disordered" evidence="1">
    <location>
        <begin position="228"/>
        <end position="258"/>
    </location>
</feature>
<dbReference type="InterPro" id="IPR018958">
    <property type="entry name" value="Knr4/Smi1-like_dom"/>
</dbReference>
<evidence type="ECO:0000256" key="1">
    <source>
        <dbReference type="SAM" id="MobiDB-lite"/>
    </source>
</evidence>
<dbReference type="EMBL" id="SRRZ01000011">
    <property type="protein sequence ID" value="NQE33174.1"/>
    <property type="molecule type" value="Genomic_DNA"/>
</dbReference>
<feature type="domain" description="Knr4/Smi1-like" evidence="2">
    <location>
        <begin position="59"/>
        <end position="189"/>
    </location>
</feature>
<feature type="compositionally biased region" description="Acidic residues" evidence="1">
    <location>
        <begin position="236"/>
        <end position="258"/>
    </location>
</feature>
<protein>
    <recommendedName>
        <fullName evidence="2">Knr4/Smi1-like domain-containing protein</fullName>
    </recommendedName>
</protein>